<evidence type="ECO:0000256" key="1">
    <source>
        <dbReference type="ARBA" id="ARBA00000085"/>
    </source>
</evidence>
<dbReference type="Pfam" id="PF00512">
    <property type="entry name" value="HisKA"/>
    <property type="match status" value="1"/>
</dbReference>
<dbReference type="PROSITE" id="PS50109">
    <property type="entry name" value="HIS_KIN"/>
    <property type="match status" value="1"/>
</dbReference>
<dbReference type="InterPro" id="IPR005467">
    <property type="entry name" value="His_kinase_dom"/>
</dbReference>
<keyword evidence="6" id="KW-0902">Two-component regulatory system</keyword>
<dbReference type="EC" id="2.7.13.3" evidence="2"/>
<feature type="domain" description="Response regulatory" evidence="10">
    <location>
        <begin position="269"/>
        <end position="390"/>
    </location>
</feature>
<dbReference type="Pfam" id="PF02518">
    <property type="entry name" value="HATPase_c"/>
    <property type="match status" value="1"/>
</dbReference>
<proteinExistence type="predicted"/>
<reference evidence="11 12" key="1">
    <citation type="submission" date="2024-03" db="EMBL/GenBank/DDBJ databases">
        <title>Human intestinal bacterial collection.</title>
        <authorList>
            <person name="Pauvert C."/>
            <person name="Hitch T.C.A."/>
            <person name="Clavel T."/>
        </authorList>
    </citation>
    <scope>NUCLEOTIDE SEQUENCE [LARGE SCALE GENOMIC DNA]</scope>
    <source>
        <strain evidence="11 12">CLA-AA-H95</strain>
    </source>
</reference>
<keyword evidence="4 8" id="KW-0597">Phosphoprotein</keyword>
<dbReference type="InterPro" id="IPR011006">
    <property type="entry name" value="CheY-like_superfamily"/>
</dbReference>
<dbReference type="CDD" id="cd00082">
    <property type="entry name" value="HisKA"/>
    <property type="match status" value="1"/>
</dbReference>
<evidence type="ECO:0000256" key="6">
    <source>
        <dbReference type="ARBA" id="ARBA00023012"/>
    </source>
</evidence>
<dbReference type="InterPro" id="IPR004358">
    <property type="entry name" value="Sig_transdc_His_kin-like_C"/>
</dbReference>
<dbReference type="SMART" id="SM00387">
    <property type="entry name" value="HATPase_c"/>
    <property type="match status" value="1"/>
</dbReference>
<evidence type="ECO:0000256" key="2">
    <source>
        <dbReference type="ARBA" id="ARBA00012438"/>
    </source>
</evidence>
<dbReference type="SMART" id="SM00448">
    <property type="entry name" value="REC"/>
    <property type="match status" value="1"/>
</dbReference>
<comment type="catalytic activity">
    <reaction evidence="1">
        <text>ATP + protein L-histidine = ADP + protein N-phospho-L-histidine.</text>
        <dbReference type="EC" id="2.7.13.3"/>
    </reaction>
</comment>
<feature type="modified residue" description="4-aspartylphosphate" evidence="8">
    <location>
        <position position="321"/>
    </location>
</feature>
<dbReference type="Gene3D" id="1.10.287.130">
    <property type="match status" value="1"/>
</dbReference>
<dbReference type="GO" id="GO:0005524">
    <property type="term" value="F:ATP binding"/>
    <property type="evidence" value="ECO:0007669"/>
    <property type="project" value="UniProtKB-KW"/>
</dbReference>
<dbReference type="InterPro" id="IPR001789">
    <property type="entry name" value="Sig_transdc_resp-reg_receiver"/>
</dbReference>
<comment type="caution">
    <text evidence="11">The sequence shown here is derived from an EMBL/GenBank/DDBJ whole genome shotgun (WGS) entry which is preliminary data.</text>
</comment>
<dbReference type="InterPro" id="IPR003594">
    <property type="entry name" value="HATPase_dom"/>
</dbReference>
<keyword evidence="5" id="KW-0808">Transferase</keyword>
<keyword evidence="12" id="KW-1185">Reference proteome</keyword>
<feature type="domain" description="Histidine kinase" evidence="9">
    <location>
        <begin position="21"/>
        <end position="245"/>
    </location>
</feature>
<dbReference type="PANTHER" id="PTHR45339:SF5">
    <property type="entry name" value="HISTIDINE KINASE"/>
    <property type="match status" value="1"/>
</dbReference>
<dbReference type="InterPro" id="IPR036890">
    <property type="entry name" value="HATPase_C_sf"/>
</dbReference>
<keyword evidence="11" id="KW-0067">ATP-binding</keyword>
<sequence length="391" mass="43311">MEKALCAAKQASVAKKVFLQNMSHDIRTPMNAVLGFTNLAIQAGGDTEKTQDYLSKIKISGNHLLGIVNEVLEISRIESGQTKLDESVWSIADIVRETDIIIRDQALAKKQEFSIDIWQVQDMYIYCDKLRVKEILVNLLGNAVKYTQTGGSISLRIIQKPCEKENFGNYEIHVKDNGCGMSEEFRQKIFEPFERQANSTISGIQGTGLGMTIIKGFVDAMGGTIDIKSEENKGTEIIVRLCQRIAEAPEKSEEQKTISCSPEFFAGKRVLLVEDNSMNREIATAILEEAGFKVDTAENGAIAVEKVTYYPEGFYDVILMDIQMPVMDGYTATRKIRSLENKAIAKIPIIAVSANAFDEDRQTSLEAGMNGHLAKPIVVDELLEVLGGILE</sequence>
<keyword evidence="5" id="KW-0418">Kinase</keyword>
<dbReference type="PRINTS" id="PR00344">
    <property type="entry name" value="BCTRLSENSOR"/>
</dbReference>
<dbReference type="CDD" id="cd00075">
    <property type="entry name" value="HATPase"/>
    <property type="match status" value="1"/>
</dbReference>
<dbReference type="SMART" id="SM00388">
    <property type="entry name" value="HisKA"/>
    <property type="match status" value="1"/>
</dbReference>
<dbReference type="PROSITE" id="PS50110">
    <property type="entry name" value="RESPONSE_REGULATORY"/>
    <property type="match status" value="1"/>
</dbReference>
<evidence type="ECO:0000313" key="12">
    <source>
        <dbReference type="Proteomes" id="UP001446032"/>
    </source>
</evidence>
<evidence type="ECO:0000256" key="4">
    <source>
        <dbReference type="ARBA" id="ARBA00022553"/>
    </source>
</evidence>
<evidence type="ECO:0000256" key="3">
    <source>
        <dbReference type="ARBA" id="ARBA00018672"/>
    </source>
</evidence>
<gene>
    <name evidence="11" type="ORF">WMO75_18370</name>
</gene>
<dbReference type="SUPFAM" id="SSF52172">
    <property type="entry name" value="CheY-like"/>
    <property type="match status" value="1"/>
</dbReference>
<dbReference type="Pfam" id="PF00072">
    <property type="entry name" value="Response_reg"/>
    <property type="match status" value="1"/>
</dbReference>
<evidence type="ECO:0000256" key="5">
    <source>
        <dbReference type="ARBA" id="ARBA00022777"/>
    </source>
</evidence>
<evidence type="ECO:0000259" key="10">
    <source>
        <dbReference type="PROSITE" id="PS50110"/>
    </source>
</evidence>
<dbReference type="CDD" id="cd17546">
    <property type="entry name" value="REC_hyHK_CKI1_RcsC-like"/>
    <property type="match status" value="1"/>
</dbReference>
<dbReference type="SUPFAM" id="SSF55874">
    <property type="entry name" value="ATPase domain of HSP90 chaperone/DNA topoisomerase II/histidine kinase"/>
    <property type="match status" value="1"/>
</dbReference>
<evidence type="ECO:0000313" key="11">
    <source>
        <dbReference type="EMBL" id="MEQ2360252.1"/>
    </source>
</evidence>
<accession>A0ABV1AST4</accession>
<comment type="function">
    <text evidence="7">May play the central regulatory role in sporulation. It may be an element of the effector pathway responsible for the activation of sporulation genes in response to nutritional stress. Spo0A may act in concert with spo0H (a sigma factor) to control the expression of some genes that are critical to the sporulation process.</text>
</comment>
<organism evidence="11 12">
    <name type="scientific">Blautia intestinihominis</name>
    <dbReference type="NCBI Taxonomy" id="3133152"/>
    <lineage>
        <taxon>Bacteria</taxon>
        <taxon>Bacillati</taxon>
        <taxon>Bacillota</taxon>
        <taxon>Clostridia</taxon>
        <taxon>Lachnospirales</taxon>
        <taxon>Lachnospiraceae</taxon>
        <taxon>Blautia</taxon>
    </lineage>
</organism>
<dbReference type="PANTHER" id="PTHR45339">
    <property type="entry name" value="HYBRID SIGNAL TRANSDUCTION HISTIDINE KINASE J"/>
    <property type="match status" value="1"/>
</dbReference>
<dbReference type="InterPro" id="IPR036097">
    <property type="entry name" value="HisK_dim/P_sf"/>
</dbReference>
<evidence type="ECO:0000256" key="8">
    <source>
        <dbReference type="PROSITE-ProRule" id="PRU00169"/>
    </source>
</evidence>
<evidence type="ECO:0000259" key="9">
    <source>
        <dbReference type="PROSITE" id="PS50109"/>
    </source>
</evidence>
<protein>
    <recommendedName>
        <fullName evidence="3">Stage 0 sporulation protein A homolog</fullName>
        <ecNumber evidence="2">2.7.13.3</ecNumber>
    </recommendedName>
</protein>
<evidence type="ECO:0000256" key="7">
    <source>
        <dbReference type="ARBA" id="ARBA00024867"/>
    </source>
</evidence>
<dbReference type="Proteomes" id="UP001446032">
    <property type="component" value="Unassembled WGS sequence"/>
</dbReference>
<dbReference type="RefSeq" id="WP_319638505.1">
    <property type="nucleotide sequence ID" value="NZ_JBBMEI010000116.1"/>
</dbReference>
<dbReference type="InterPro" id="IPR003661">
    <property type="entry name" value="HisK_dim/P_dom"/>
</dbReference>
<dbReference type="EMBL" id="JBBMEI010000116">
    <property type="protein sequence ID" value="MEQ2360252.1"/>
    <property type="molecule type" value="Genomic_DNA"/>
</dbReference>
<name>A0ABV1AST4_9FIRM</name>
<dbReference type="Gene3D" id="3.40.50.2300">
    <property type="match status" value="1"/>
</dbReference>
<keyword evidence="11" id="KW-0547">Nucleotide-binding</keyword>
<dbReference type="Gene3D" id="3.30.565.10">
    <property type="entry name" value="Histidine kinase-like ATPase, C-terminal domain"/>
    <property type="match status" value="1"/>
</dbReference>
<dbReference type="SUPFAM" id="SSF47384">
    <property type="entry name" value="Homodimeric domain of signal transducing histidine kinase"/>
    <property type="match status" value="1"/>
</dbReference>